<sequence>MTEPGPALVTGAAGFIGSGVAAALAARVPVRAAYRNTPLPAALLDDRRIEPVRCDLDDPAEVRAAVAGASLVVHAAYGPDAAMAPQCVRLLDAMSAEGVSALIYLSSIAVYGERSGVVDETAAPLGALGAYAQAKRACEALVRDWADAAPGRRALILRPGVVYGAGSRFWIDKMAERIRLGAWGSFGPAGEGVAPLVHVDDVVALIAQASRRLSDDAFRGAPALNVIGPETPSWNAYFARLADALGAPPLRELSPATIAARRAFAVPAKLWRRLGLPGLRSTALAPASGEITLFALRASYPTDAAAGLLGFTPAIGLDEGLRRSLR</sequence>
<dbReference type="PANTHER" id="PTHR48079">
    <property type="entry name" value="PROTEIN YEEZ"/>
    <property type="match status" value="1"/>
</dbReference>
<accession>A0A9W6J3U0</accession>
<dbReference type="PANTHER" id="PTHR48079:SF6">
    <property type="entry name" value="NAD(P)-BINDING DOMAIN-CONTAINING PROTEIN-RELATED"/>
    <property type="match status" value="1"/>
</dbReference>
<dbReference type="InterPro" id="IPR001509">
    <property type="entry name" value="Epimerase_deHydtase"/>
</dbReference>
<evidence type="ECO:0000313" key="2">
    <source>
        <dbReference type="EMBL" id="GLK68834.1"/>
    </source>
</evidence>
<dbReference type="CDD" id="cd08946">
    <property type="entry name" value="SDR_e"/>
    <property type="match status" value="1"/>
</dbReference>
<reference evidence="2" key="2">
    <citation type="submission" date="2023-01" db="EMBL/GenBank/DDBJ databases">
        <authorList>
            <person name="Sun Q."/>
            <person name="Evtushenko L."/>
        </authorList>
    </citation>
    <scope>NUCLEOTIDE SEQUENCE</scope>
    <source>
        <strain evidence="2">VKM B-2347</strain>
    </source>
</reference>
<dbReference type="Pfam" id="PF01370">
    <property type="entry name" value="Epimerase"/>
    <property type="match status" value="1"/>
</dbReference>
<evidence type="ECO:0000313" key="3">
    <source>
        <dbReference type="Proteomes" id="UP001143372"/>
    </source>
</evidence>
<evidence type="ECO:0000259" key="1">
    <source>
        <dbReference type="Pfam" id="PF01370"/>
    </source>
</evidence>
<name>A0A9W6J3U0_9HYPH</name>
<dbReference type="EMBL" id="BSFI01000008">
    <property type="protein sequence ID" value="GLK68834.1"/>
    <property type="molecule type" value="Genomic_DNA"/>
</dbReference>
<dbReference type="GO" id="GO:0005737">
    <property type="term" value="C:cytoplasm"/>
    <property type="evidence" value="ECO:0007669"/>
    <property type="project" value="TreeGrafter"/>
</dbReference>
<dbReference type="RefSeq" id="WP_271169049.1">
    <property type="nucleotide sequence ID" value="NZ_BSFI01000008.1"/>
</dbReference>
<dbReference type="GO" id="GO:0004029">
    <property type="term" value="F:aldehyde dehydrogenase (NAD+) activity"/>
    <property type="evidence" value="ECO:0007669"/>
    <property type="project" value="TreeGrafter"/>
</dbReference>
<dbReference type="AlphaFoldDB" id="A0A9W6J3U0"/>
<comment type="caution">
    <text evidence="2">The sequence shown here is derived from an EMBL/GenBank/DDBJ whole genome shotgun (WGS) entry which is preliminary data.</text>
</comment>
<gene>
    <name evidence="2" type="ORF">GCM10008179_24720</name>
</gene>
<dbReference type="Gene3D" id="3.40.50.720">
    <property type="entry name" value="NAD(P)-binding Rossmann-like Domain"/>
    <property type="match status" value="1"/>
</dbReference>
<dbReference type="InterPro" id="IPR036291">
    <property type="entry name" value="NAD(P)-bd_dom_sf"/>
</dbReference>
<keyword evidence="3" id="KW-1185">Reference proteome</keyword>
<reference evidence="2" key="1">
    <citation type="journal article" date="2014" name="Int. J. Syst. Evol. Microbiol.">
        <title>Complete genome sequence of Corynebacterium casei LMG S-19264T (=DSM 44701T), isolated from a smear-ripened cheese.</title>
        <authorList>
            <consortium name="US DOE Joint Genome Institute (JGI-PGF)"/>
            <person name="Walter F."/>
            <person name="Albersmeier A."/>
            <person name="Kalinowski J."/>
            <person name="Ruckert C."/>
        </authorList>
    </citation>
    <scope>NUCLEOTIDE SEQUENCE</scope>
    <source>
        <strain evidence="2">VKM B-2347</strain>
    </source>
</reference>
<proteinExistence type="predicted"/>
<dbReference type="SUPFAM" id="SSF51735">
    <property type="entry name" value="NAD(P)-binding Rossmann-fold domains"/>
    <property type="match status" value="1"/>
</dbReference>
<dbReference type="InterPro" id="IPR051783">
    <property type="entry name" value="NAD(P)-dependent_oxidoreduct"/>
</dbReference>
<dbReference type="Proteomes" id="UP001143372">
    <property type="component" value="Unassembled WGS sequence"/>
</dbReference>
<organism evidence="2 3">
    <name type="scientific">Hansschlegelia plantiphila</name>
    <dbReference type="NCBI Taxonomy" id="374655"/>
    <lineage>
        <taxon>Bacteria</taxon>
        <taxon>Pseudomonadati</taxon>
        <taxon>Pseudomonadota</taxon>
        <taxon>Alphaproteobacteria</taxon>
        <taxon>Hyphomicrobiales</taxon>
        <taxon>Methylopilaceae</taxon>
        <taxon>Hansschlegelia</taxon>
    </lineage>
</organism>
<feature type="domain" description="NAD-dependent epimerase/dehydratase" evidence="1">
    <location>
        <begin position="7"/>
        <end position="212"/>
    </location>
</feature>
<protein>
    <submittedName>
        <fullName evidence="2">Oxidoreductase</fullName>
    </submittedName>
</protein>